<feature type="compositionally biased region" description="Polar residues" evidence="6">
    <location>
        <begin position="474"/>
        <end position="508"/>
    </location>
</feature>
<feature type="compositionally biased region" description="Low complexity" evidence="6">
    <location>
        <begin position="444"/>
        <end position="469"/>
    </location>
</feature>
<feature type="compositionally biased region" description="Low complexity" evidence="6">
    <location>
        <begin position="346"/>
        <end position="384"/>
    </location>
</feature>
<evidence type="ECO:0000256" key="3">
    <source>
        <dbReference type="ARBA" id="ARBA00023082"/>
    </source>
</evidence>
<evidence type="ECO:0000259" key="8">
    <source>
        <dbReference type="Pfam" id="PF08281"/>
    </source>
</evidence>
<keyword evidence="10" id="KW-1185">Reference proteome</keyword>
<feature type="compositionally biased region" description="Low complexity" evidence="6">
    <location>
        <begin position="753"/>
        <end position="798"/>
    </location>
</feature>
<protein>
    <submittedName>
        <fullName evidence="9">Sigma-70 family RNA polymerase sigma factor</fullName>
    </submittedName>
</protein>
<keyword evidence="5" id="KW-0804">Transcription</keyword>
<feature type="domain" description="RNA polymerase sigma factor 70 region 4 type 2" evidence="8">
    <location>
        <begin position="133"/>
        <end position="185"/>
    </location>
</feature>
<evidence type="ECO:0000256" key="1">
    <source>
        <dbReference type="ARBA" id="ARBA00010641"/>
    </source>
</evidence>
<comment type="caution">
    <text evidence="9">The sequence shown here is derived from an EMBL/GenBank/DDBJ whole genome shotgun (WGS) entry which is preliminary data.</text>
</comment>
<dbReference type="EMBL" id="JBHLYQ010000128">
    <property type="protein sequence ID" value="MFC0082644.1"/>
    <property type="molecule type" value="Genomic_DNA"/>
</dbReference>
<dbReference type="InterPro" id="IPR013325">
    <property type="entry name" value="RNA_pol_sigma_r2"/>
</dbReference>
<dbReference type="InterPro" id="IPR013249">
    <property type="entry name" value="RNA_pol_sigma70_r4_t2"/>
</dbReference>
<dbReference type="InterPro" id="IPR013324">
    <property type="entry name" value="RNA_pol_sigma_r3/r4-like"/>
</dbReference>
<accession>A0ABV6C4P3</accession>
<comment type="similarity">
    <text evidence="1">Belongs to the sigma-70 factor family. ECF subfamily.</text>
</comment>
<dbReference type="Proteomes" id="UP001589788">
    <property type="component" value="Unassembled WGS sequence"/>
</dbReference>
<feature type="compositionally biased region" description="Low complexity" evidence="6">
    <location>
        <begin position="394"/>
        <end position="425"/>
    </location>
</feature>
<evidence type="ECO:0000256" key="6">
    <source>
        <dbReference type="SAM" id="MobiDB-lite"/>
    </source>
</evidence>
<dbReference type="Pfam" id="PF04542">
    <property type="entry name" value="Sigma70_r2"/>
    <property type="match status" value="1"/>
</dbReference>
<dbReference type="InterPro" id="IPR039425">
    <property type="entry name" value="RNA_pol_sigma-70-like"/>
</dbReference>
<evidence type="ECO:0000256" key="2">
    <source>
        <dbReference type="ARBA" id="ARBA00023015"/>
    </source>
</evidence>
<dbReference type="Pfam" id="PF08281">
    <property type="entry name" value="Sigma70_r4_2"/>
    <property type="match status" value="1"/>
</dbReference>
<dbReference type="SUPFAM" id="SSF88659">
    <property type="entry name" value="Sigma3 and sigma4 domains of RNA polymerase sigma factors"/>
    <property type="match status" value="1"/>
</dbReference>
<dbReference type="RefSeq" id="WP_377790258.1">
    <property type="nucleotide sequence ID" value="NZ_JBHLYQ010000128.1"/>
</dbReference>
<dbReference type="NCBIfam" id="TIGR02937">
    <property type="entry name" value="sigma70-ECF"/>
    <property type="match status" value="1"/>
</dbReference>
<evidence type="ECO:0000259" key="7">
    <source>
        <dbReference type="Pfam" id="PF04542"/>
    </source>
</evidence>
<dbReference type="SUPFAM" id="SSF88946">
    <property type="entry name" value="Sigma2 domain of RNA polymerase sigma factors"/>
    <property type="match status" value="1"/>
</dbReference>
<feature type="region of interest" description="Disordered" evidence="6">
    <location>
        <begin position="704"/>
        <end position="798"/>
    </location>
</feature>
<dbReference type="Gene3D" id="1.10.1740.10">
    <property type="match status" value="1"/>
</dbReference>
<dbReference type="InterPro" id="IPR014284">
    <property type="entry name" value="RNA_pol_sigma-70_dom"/>
</dbReference>
<dbReference type="InterPro" id="IPR036388">
    <property type="entry name" value="WH-like_DNA-bd_sf"/>
</dbReference>
<keyword evidence="3" id="KW-0731">Sigma factor</keyword>
<evidence type="ECO:0000313" key="9">
    <source>
        <dbReference type="EMBL" id="MFC0082644.1"/>
    </source>
</evidence>
<keyword evidence="4" id="KW-0238">DNA-binding</keyword>
<dbReference type="PANTHER" id="PTHR43133:SF8">
    <property type="entry name" value="RNA POLYMERASE SIGMA FACTOR HI_1459-RELATED"/>
    <property type="match status" value="1"/>
</dbReference>
<feature type="domain" description="RNA polymerase sigma-70 region 2" evidence="7">
    <location>
        <begin position="37"/>
        <end position="106"/>
    </location>
</feature>
<reference evidence="9 10" key="1">
    <citation type="submission" date="2024-09" db="EMBL/GenBank/DDBJ databases">
        <authorList>
            <person name="Sun Q."/>
            <person name="Mori K."/>
        </authorList>
    </citation>
    <scope>NUCLEOTIDE SEQUENCE [LARGE SCALE GENOMIC DNA]</scope>
    <source>
        <strain evidence="9 10">JCM 15389</strain>
    </source>
</reference>
<evidence type="ECO:0000256" key="4">
    <source>
        <dbReference type="ARBA" id="ARBA00023125"/>
    </source>
</evidence>
<dbReference type="PANTHER" id="PTHR43133">
    <property type="entry name" value="RNA POLYMERASE ECF-TYPE SIGMA FACTO"/>
    <property type="match status" value="1"/>
</dbReference>
<sequence>MTVTSSSAQSGTVGGEVGDRVLVAACRDGDQDAFAELVHRYHDSLCRQARRRLANVVDVDDAVQETFLRAYRSFHRVELADDAPLGPWLARILANVCTDQAARERRQAELAERAGPLDPQVTAPVEVDPPTALALQRGLRALPAPQRQAFLLRAVADLSYREIAERLGTTEENARARVVRARAALRQDLARQGLPAALPLGALVLLRQGGHRLARGLLRVLGALRPGGRGARLAEAHAAQAQQALGAAGPAATSLLAQGSSGAATSLLAQGAQLCTQVCLQAASSPVVQGAVALASAGTGRGTLVAGLAATLATAGALALPATTAHAAPPSAPSVVSALRASLPSPATSSSAASNASSTSVGASGTGQGSPASSTAGSSASTNSDPSVSGQDITAGGTSGAPTSSAPGSVAAASGPVVAPASPSAPAVPQWAEQAAAIAVAPRPIASTDSPTSPSTASTTSRTESAGAAPANGATDQGPSSADTPAPAGSSTGNQQAVGTPSTSSTSKPVDPAPTPLLSFPAECSTLPGTTGATSLAPPPLSLSELAGVASGGPFDVSGTPDQPSLHEVVDVVSAGTQWRASPIQLSLGACLGTQSGVLMATATAADGAQYVFAGGLVAAQPPAASSTGTTTLGQDTTGNATSTGQTTTAWDFLFRGSLIALPGTSDPAFGQATQFVALVEVSQPADTVSFDIVLLQPPQLTATTNAANPSPASSGPSSPSTPSGSVATSESDASDSTAGAAGDSSSTDEDTSSTTTETTTSTTLGNPSSSSSATEDGTSTSSSGSAETPTPSTSTGG</sequence>
<evidence type="ECO:0000256" key="5">
    <source>
        <dbReference type="ARBA" id="ARBA00023163"/>
    </source>
</evidence>
<evidence type="ECO:0000313" key="10">
    <source>
        <dbReference type="Proteomes" id="UP001589788"/>
    </source>
</evidence>
<gene>
    <name evidence="9" type="ORF">ACFFRE_10920</name>
</gene>
<organism evidence="9 10">
    <name type="scientific">Aciditerrimonas ferrireducens</name>
    <dbReference type="NCBI Taxonomy" id="667306"/>
    <lineage>
        <taxon>Bacteria</taxon>
        <taxon>Bacillati</taxon>
        <taxon>Actinomycetota</taxon>
        <taxon>Acidimicrobiia</taxon>
        <taxon>Acidimicrobiales</taxon>
        <taxon>Acidimicrobiaceae</taxon>
        <taxon>Aciditerrimonas</taxon>
    </lineage>
</organism>
<feature type="compositionally biased region" description="Low complexity" evidence="6">
    <location>
        <begin position="704"/>
        <end position="746"/>
    </location>
</feature>
<name>A0ABV6C4P3_9ACTN</name>
<dbReference type="InterPro" id="IPR007627">
    <property type="entry name" value="RNA_pol_sigma70_r2"/>
</dbReference>
<feature type="region of interest" description="Disordered" evidence="6">
    <location>
        <begin position="444"/>
        <end position="539"/>
    </location>
</feature>
<feature type="region of interest" description="Disordered" evidence="6">
    <location>
        <begin position="346"/>
        <end position="425"/>
    </location>
</feature>
<keyword evidence="2" id="KW-0805">Transcription regulation</keyword>
<proteinExistence type="inferred from homology"/>
<dbReference type="Gene3D" id="1.10.10.10">
    <property type="entry name" value="Winged helix-like DNA-binding domain superfamily/Winged helix DNA-binding domain"/>
    <property type="match status" value="1"/>
</dbReference>